<dbReference type="STRING" id="105696.A0A1Y2LY06"/>
<feature type="transmembrane region" description="Helical" evidence="8">
    <location>
        <begin position="155"/>
        <end position="181"/>
    </location>
</feature>
<comment type="pathway">
    <text evidence="2">Secondary metabolite biosynthesis; terpenoid biosynthesis.</text>
</comment>
<keyword evidence="6 8" id="KW-1133">Transmembrane helix</keyword>
<dbReference type="PANTHER" id="PTHR11048">
    <property type="entry name" value="PRENYLTRANSFERASES"/>
    <property type="match status" value="1"/>
</dbReference>
<keyword evidence="5 8" id="KW-0812">Transmembrane</keyword>
<evidence type="ECO:0000256" key="5">
    <source>
        <dbReference type="ARBA" id="ARBA00022692"/>
    </source>
</evidence>
<reference evidence="9 10" key="1">
    <citation type="journal article" date="2017" name="Genome Announc.">
        <title>Genome sequence of the saprophytic ascomycete Epicoccum nigrum ICMP 19927 strain isolated from New Zealand.</title>
        <authorList>
            <person name="Fokin M."/>
            <person name="Fleetwood D."/>
            <person name="Weir B.S."/>
            <person name="Villas-Boas S.G."/>
        </authorList>
    </citation>
    <scope>NUCLEOTIDE SEQUENCE [LARGE SCALE GENOMIC DNA]</scope>
    <source>
        <strain evidence="9 10">ICMP 19927</strain>
    </source>
</reference>
<evidence type="ECO:0000256" key="4">
    <source>
        <dbReference type="ARBA" id="ARBA00022679"/>
    </source>
</evidence>
<keyword evidence="10" id="KW-1185">Reference proteome</keyword>
<feature type="transmembrane region" description="Helical" evidence="8">
    <location>
        <begin position="201"/>
        <end position="224"/>
    </location>
</feature>
<dbReference type="OMA" id="LMFWPCA"/>
<evidence type="ECO:0000256" key="6">
    <source>
        <dbReference type="ARBA" id="ARBA00022989"/>
    </source>
</evidence>
<dbReference type="InParanoid" id="A0A1Y2LY06"/>
<dbReference type="InterPro" id="IPR039653">
    <property type="entry name" value="Prenyltransferase"/>
</dbReference>
<dbReference type="Proteomes" id="UP000193240">
    <property type="component" value="Unassembled WGS sequence"/>
</dbReference>
<accession>A0A1Y2LY06</accession>
<feature type="transmembrane region" description="Helical" evidence="8">
    <location>
        <begin position="53"/>
        <end position="74"/>
    </location>
</feature>
<name>A0A1Y2LY06_EPING</name>
<feature type="transmembrane region" description="Helical" evidence="8">
    <location>
        <begin position="121"/>
        <end position="143"/>
    </location>
</feature>
<dbReference type="GO" id="GO:0005743">
    <property type="term" value="C:mitochondrial inner membrane"/>
    <property type="evidence" value="ECO:0007669"/>
    <property type="project" value="TreeGrafter"/>
</dbReference>
<dbReference type="PANTHER" id="PTHR11048:SF39">
    <property type="entry name" value="POLYPRENYL TRANSFERASE AUSN"/>
    <property type="match status" value="1"/>
</dbReference>
<evidence type="ECO:0000313" key="10">
    <source>
        <dbReference type="Proteomes" id="UP000193240"/>
    </source>
</evidence>
<gene>
    <name evidence="9" type="ORF">B5807_06811</name>
</gene>
<comment type="subcellular location">
    <subcellularLocation>
        <location evidence="1">Membrane</location>
        <topology evidence="1">Multi-pass membrane protein</topology>
    </subcellularLocation>
</comment>
<feature type="transmembrane region" description="Helical" evidence="8">
    <location>
        <begin position="94"/>
        <end position="115"/>
    </location>
</feature>
<evidence type="ECO:0000256" key="3">
    <source>
        <dbReference type="ARBA" id="ARBA00005985"/>
    </source>
</evidence>
<dbReference type="InterPro" id="IPR000537">
    <property type="entry name" value="UbiA_prenyltransferase"/>
</dbReference>
<organism evidence="9 10">
    <name type="scientific">Epicoccum nigrum</name>
    <name type="common">Soil fungus</name>
    <name type="synonym">Epicoccum purpurascens</name>
    <dbReference type="NCBI Taxonomy" id="105696"/>
    <lineage>
        <taxon>Eukaryota</taxon>
        <taxon>Fungi</taxon>
        <taxon>Dikarya</taxon>
        <taxon>Ascomycota</taxon>
        <taxon>Pezizomycotina</taxon>
        <taxon>Dothideomycetes</taxon>
        <taxon>Pleosporomycetidae</taxon>
        <taxon>Pleosporales</taxon>
        <taxon>Pleosporineae</taxon>
        <taxon>Didymellaceae</taxon>
        <taxon>Epicoccum</taxon>
    </lineage>
</organism>
<sequence length="374" mass="41383">MASQLLSLAGPASELMRIPKPVGILNVFFPNLYGFLFIRVVEGDNGHSAQQTLLIQLPTLFFSAFIVRSAGCVWNDIVDMDLDRLVERTRTRPLPRGAISPAAAQWLAFFLYAIWISTLRVLLPTTQALFVYGAPLTVLAIAYPYMKRITNYPQIWLGFTLAFGVFLGGTVAGFDIFQFMADAIYKADANKLDFKLLDGRAYGLMLLHLAYVVFSIIADTIYAFQDCKDDEKAGIKSMALSLSGQTKPALWVLTHAQVILLMLTGMCFSSDMSGRVEGSTSLYISDTGQQPRLSASNTSTVFPVLMAKSFQQRWSFWIVAVLGNAVVLSLMVERVNLSDPADCARWFKMGTFGVGFTIGIGLLLEYVRQVLQIL</sequence>
<dbReference type="InterPro" id="IPR030470">
    <property type="entry name" value="UbiA_prenylTrfase_CS"/>
</dbReference>
<evidence type="ECO:0000256" key="2">
    <source>
        <dbReference type="ARBA" id="ARBA00004721"/>
    </source>
</evidence>
<dbReference type="InterPro" id="IPR044878">
    <property type="entry name" value="UbiA_sf"/>
</dbReference>
<feature type="transmembrane region" description="Helical" evidence="8">
    <location>
        <begin position="344"/>
        <end position="364"/>
    </location>
</feature>
<dbReference type="Gene3D" id="1.10.357.140">
    <property type="entry name" value="UbiA prenyltransferase"/>
    <property type="match status" value="1"/>
</dbReference>
<dbReference type="PROSITE" id="PS00943">
    <property type="entry name" value="UBIA"/>
    <property type="match status" value="1"/>
</dbReference>
<keyword evidence="7 8" id="KW-0472">Membrane</keyword>
<dbReference type="GO" id="GO:0016114">
    <property type="term" value="P:terpenoid biosynthetic process"/>
    <property type="evidence" value="ECO:0007669"/>
    <property type="project" value="UniProtKB-UniPathway"/>
</dbReference>
<dbReference type="GO" id="GO:0006744">
    <property type="term" value="P:ubiquinone biosynthetic process"/>
    <property type="evidence" value="ECO:0007669"/>
    <property type="project" value="TreeGrafter"/>
</dbReference>
<comment type="similarity">
    <text evidence="3">Belongs to the UbiA prenyltransferase family.</text>
</comment>
<dbReference type="AlphaFoldDB" id="A0A1Y2LY06"/>
<evidence type="ECO:0000256" key="7">
    <source>
        <dbReference type="ARBA" id="ARBA00023136"/>
    </source>
</evidence>
<dbReference type="EMBL" id="KZ107845">
    <property type="protein sequence ID" value="OSS48711.1"/>
    <property type="molecule type" value="Genomic_DNA"/>
</dbReference>
<dbReference type="CDD" id="cd13959">
    <property type="entry name" value="PT_UbiA_COQ2"/>
    <property type="match status" value="1"/>
</dbReference>
<evidence type="ECO:0000256" key="1">
    <source>
        <dbReference type="ARBA" id="ARBA00004141"/>
    </source>
</evidence>
<protein>
    <submittedName>
        <fullName evidence="9">Uncharacterized protein</fullName>
    </submittedName>
</protein>
<evidence type="ECO:0000313" key="9">
    <source>
        <dbReference type="EMBL" id="OSS48711.1"/>
    </source>
</evidence>
<dbReference type="Gene3D" id="1.20.120.1780">
    <property type="entry name" value="UbiA prenyltransferase"/>
    <property type="match status" value="1"/>
</dbReference>
<evidence type="ECO:0000256" key="8">
    <source>
        <dbReference type="SAM" id="Phobius"/>
    </source>
</evidence>
<dbReference type="UniPathway" id="UPA00213"/>
<dbReference type="FunFam" id="1.10.357.140:FF:000008">
    <property type="entry name" value="4-hydroxybenzoate octaprenyltransferase"/>
    <property type="match status" value="1"/>
</dbReference>
<feature type="transmembrane region" description="Helical" evidence="8">
    <location>
        <begin position="314"/>
        <end position="332"/>
    </location>
</feature>
<keyword evidence="4" id="KW-0808">Transferase</keyword>
<feature type="transmembrane region" description="Helical" evidence="8">
    <location>
        <begin position="21"/>
        <end position="41"/>
    </location>
</feature>
<dbReference type="Pfam" id="PF01040">
    <property type="entry name" value="UbiA"/>
    <property type="match status" value="1"/>
</dbReference>
<dbReference type="GO" id="GO:0008412">
    <property type="term" value="F:4-hydroxybenzoate polyprenyltransferase activity"/>
    <property type="evidence" value="ECO:0007669"/>
    <property type="project" value="TreeGrafter"/>
</dbReference>
<proteinExistence type="inferred from homology"/>